<dbReference type="InterPro" id="IPR038606">
    <property type="entry name" value="To_sf"/>
</dbReference>
<dbReference type="InterPro" id="IPR010562">
    <property type="entry name" value="Haemolymph_juvenile_hormone-bd"/>
</dbReference>
<accession>A0ABM1MHB5</accession>
<name>A0ABM1MHB5_NICVS</name>
<dbReference type="RefSeq" id="XP_017773965.1">
    <property type="nucleotide sequence ID" value="XM_017918476.1"/>
</dbReference>
<reference evidence="3" key="1">
    <citation type="submission" date="2025-08" db="UniProtKB">
        <authorList>
            <consortium name="RefSeq"/>
        </authorList>
    </citation>
    <scope>IDENTIFICATION</scope>
    <source>
        <tissue evidence="3">Whole Larva</tissue>
    </source>
</reference>
<keyword evidence="1" id="KW-0732">Signal</keyword>
<dbReference type="Gene3D" id="3.15.10.30">
    <property type="entry name" value="Haemolymph juvenile hormone binding protein"/>
    <property type="match status" value="1"/>
</dbReference>
<dbReference type="Proteomes" id="UP000695000">
    <property type="component" value="Unplaced"/>
</dbReference>
<dbReference type="PANTHER" id="PTHR11008">
    <property type="entry name" value="PROTEIN TAKEOUT-LIKE PROTEIN"/>
    <property type="match status" value="1"/>
</dbReference>
<sequence>MNKLVVNCVLFAFLVLDIEALHLPSYLTACSKNDPKFTECATKSANAAMKVISIGDPTFKVPPLKEFKLNEVFIDNGETLKIKFTDVIISGLENLASSSVNFDFEKKHVRFITETPLMQLDGHYDISGRILVLPISGNGTSQIKFDGCHFIYDFDYDLVDIEGKQYAQLKNDNIEFTPKKIHFDFKNLFNGNVQFGTEMNKVLNENWEEVGKEVSPAINKTIKTIITSVFNKFLSKIPFDELVKDN</sequence>
<dbReference type="GeneID" id="108560795"/>
<evidence type="ECO:0000256" key="1">
    <source>
        <dbReference type="SAM" id="SignalP"/>
    </source>
</evidence>
<feature type="signal peptide" evidence="1">
    <location>
        <begin position="1"/>
        <end position="20"/>
    </location>
</feature>
<protein>
    <submittedName>
        <fullName evidence="3">Protein takeout-like</fullName>
    </submittedName>
</protein>
<gene>
    <name evidence="3" type="primary">LOC108560795</name>
</gene>
<evidence type="ECO:0000313" key="3">
    <source>
        <dbReference type="RefSeq" id="XP_017773965.1"/>
    </source>
</evidence>
<organism evidence="2 3">
    <name type="scientific">Nicrophorus vespilloides</name>
    <name type="common">Boreal carrion beetle</name>
    <dbReference type="NCBI Taxonomy" id="110193"/>
    <lineage>
        <taxon>Eukaryota</taxon>
        <taxon>Metazoa</taxon>
        <taxon>Ecdysozoa</taxon>
        <taxon>Arthropoda</taxon>
        <taxon>Hexapoda</taxon>
        <taxon>Insecta</taxon>
        <taxon>Pterygota</taxon>
        <taxon>Neoptera</taxon>
        <taxon>Endopterygota</taxon>
        <taxon>Coleoptera</taxon>
        <taxon>Polyphaga</taxon>
        <taxon>Staphyliniformia</taxon>
        <taxon>Silphidae</taxon>
        <taxon>Nicrophorinae</taxon>
        <taxon>Nicrophorus</taxon>
    </lineage>
</organism>
<feature type="chain" id="PRO_5047432861" evidence="1">
    <location>
        <begin position="21"/>
        <end position="246"/>
    </location>
</feature>
<proteinExistence type="predicted"/>
<dbReference type="Pfam" id="PF06585">
    <property type="entry name" value="JHBP"/>
    <property type="match status" value="1"/>
</dbReference>
<dbReference type="SMART" id="SM00700">
    <property type="entry name" value="JHBP"/>
    <property type="match status" value="1"/>
</dbReference>
<evidence type="ECO:0000313" key="2">
    <source>
        <dbReference type="Proteomes" id="UP000695000"/>
    </source>
</evidence>
<keyword evidence="2" id="KW-1185">Reference proteome</keyword>
<dbReference type="PANTHER" id="PTHR11008:SF32">
    <property type="entry name" value="CIRCADIAN CLOCK-CONTROLLED PROTEIN DAYWAKE-RELATED"/>
    <property type="match status" value="1"/>
</dbReference>